<evidence type="ECO:0000256" key="5">
    <source>
        <dbReference type="ARBA" id="ARBA00008661"/>
    </source>
</evidence>
<dbReference type="GO" id="GO:0006493">
    <property type="term" value="P:protein O-linked glycosylation"/>
    <property type="evidence" value="ECO:0007669"/>
    <property type="project" value="TreeGrafter"/>
</dbReference>
<dbReference type="Pfam" id="PF01762">
    <property type="entry name" value="Galactosyl_T"/>
    <property type="match status" value="1"/>
</dbReference>
<reference evidence="17" key="1">
    <citation type="submission" date="2017-02" db="UniProtKB">
        <authorList>
            <consortium name="WormBaseParasite"/>
        </authorList>
    </citation>
    <scope>IDENTIFICATION</scope>
</reference>
<evidence type="ECO:0000256" key="6">
    <source>
        <dbReference type="ARBA" id="ARBA00022676"/>
    </source>
</evidence>
<proteinExistence type="inferred from homology"/>
<evidence type="ECO:0000256" key="12">
    <source>
        <dbReference type="ARBA" id="ARBA00023136"/>
    </source>
</evidence>
<dbReference type="AlphaFoldDB" id="A0A0N4ZHP0"/>
<evidence type="ECO:0000256" key="9">
    <source>
        <dbReference type="ARBA" id="ARBA00022968"/>
    </source>
</evidence>
<dbReference type="PANTHER" id="PTHR11214">
    <property type="entry name" value="BETA-1,3-N-ACETYLGLUCOSAMINYLTRANSFERASE"/>
    <property type="match status" value="1"/>
</dbReference>
<comment type="cofactor">
    <cofactor evidence="1">
        <name>Mn(2+)</name>
        <dbReference type="ChEBI" id="CHEBI:29035"/>
    </cofactor>
</comment>
<evidence type="ECO:0000256" key="1">
    <source>
        <dbReference type="ARBA" id="ARBA00001936"/>
    </source>
</evidence>
<evidence type="ECO:0000256" key="3">
    <source>
        <dbReference type="ARBA" id="ARBA00004840"/>
    </source>
</evidence>
<dbReference type="InterPro" id="IPR002659">
    <property type="entry name" value="Glyco_trans_31"/>
</dbReference>
<sequence length="289" mass="33979">MHKTHYLNDTSVPKSKTYLLIMIMTSPNDSELREVIRNTWLKLSNRGRHIFQYKFPIGVKSMNSRIKDVLREENNLYNDLIFLNDVIEDYKLLTLKTANTFKYAFEHFEYQYLLKVDSDSFVRLGSLIKSLKDINHPRLYWGFLDGRAKPFKKGKWKEVDWILCDRYLPYQLGGGYVISSSLVAYIANNLPLLKIYKSEDVAVGAWLAGLDVKYLHDPRFDTEYLSRGCNNEYIITHKQNKDMLKKLYNNIVKYGKLCEKEFRTRPSYIYDFSADPSLCCIRKNGTNIP</sequence>
<evidence type="ECO:0000256" key="7">
    <source>
        <dbReference type="ARBA" id="ARBA00022679"/>
    </source>
</evidence>
<keyword evidence="11 15" id="KW-0333">Golgi apparatus</keyword>
<comment type="similarity">
    <text evidence="5 15">Belongs to the glycosyltransferase 31 family.</text>
</comment>
<dbReference type="FunFam" id="3.90.550.50:FF:000018">
    <property type="entry name" value="Hexosyltransferase"/>
    <property type="match status" value="1"/>
</dbReference>
<dbReference type="GO" id="GO:0000139">
    <property type="term" value="C:Golgi membrane"/>
    <property type="evidence" value="ECO:0007669"/>
    <property type="project" value="UniProtKB-SubCell"/>
</dbReference>
<name>A0A0N4ZHP0_PARTI</name>
<keyword evidence="6 15" id="KW-0328">Glycosyltransferase</keyword>
<dbReference type="STRING" id="131310.A0A0N4ZHP0"/>
<dbReference type="EC" id="2.4.1.-" evidence="15"/>
<dbReference type="GO" id="GO:0006024">
    <property type="term" value="P:glycosaminoglycan biosynthetic process"/>
    <property type="evidence" value="ECO:0007669"/>
    <property type="project" value="UniProtKB-ARBA"/>
</dbReference>
<dbReference type="Gene3D" id="3.90.550.50">
    <property type="match status" value="1"/>
</dbReference>
<keyword evidence="7" id="KW-0808">Transferase</keyword>
<evidence type="ECO:0000256" key="4">
    <source>
        <dbReference type="ARBA" id="ARBA00005093"/>
    </source>
</evidence>
<evidence type="ECO:0000313" key="16">
    <source>
        <dbReference type="Proteomes" id="UP000038045"/>
    </source>
</evidence>
<comment type="pathway">
    <text evidence="4">Glycan metabolism; heparan sulfate biosynthesis.</text>
</comment>
<accession>A0A0N4ZHP0</accession>
<comment type="pathway">
    <text evidence="3">Glycan metabolism; chondroitin sulfate biosynthesis.</text>
</comment>
<evidence type="ECO:0000313" key="17">
    <source>
        <dbReference type="WBParaSite" id="PTRK_0000743600.1"/>
    </source>
</evidence>
<comment type="subcellular location">
    <subcellularLocation>
        <location evidence="2 15">Golgi apparatus membrane</location>
        <topology evidence="2 15">Single-pass type II membrane protein</topology>
    </subcellularLocation>
</comment>
<evidence type="ECO:0000256" key="15">
    <source>
        <dbReference type="RuleBase" id="RU363063"/>
    </source>
</evidence>
<dbReference type="PANTHER" id="PTHR11214:SF3">
    <property type="entry name" value="BETA-1,3-GALACTOSYLTRANSFERASE 6"/>
    <property type="match status" value="1"/>
</dbReference>
<dbReference type="Proteomes" id="UP000038045">
    <property type="component" value="Unplaced"/>
</dbReference>
<keyword evidence="9" id="KW-0735">Signal-anchor</keyword>
<keyword evidence="10" id="KW-1133">Transmembrane helix</keyword>
<evidence type="ECO:0000256" key="10">
    <source>
        <dbReference type="ARBA" id="ARBA00022989"/>
    </source>
</evidence>
<keyword evidence="14" id="KW-0464">Manganese</keyword>
<evidence type="ECO:0000256" key="11">
    <source>
        <dbReference type="ARBA" id="ARBA00023034"/>
    </source>
</evidence>
<evidence type="ECO:0000256" key="13">
    <source>
        <dbReference type="ARBA" id="ARBA00023180"/>
    </source>
</evidence>
<keyword evidence="16" id="KW-1185">Reference proteome</keyword>
<dbReference type="WBParaSite" id="PTRK_0000743600.1">
    <property type="protein sequence ID" value="PTRK_0000743600.1"/>
    <property type="gene ID" value="PTRK_0000743600"/>
</dbReference>
<dbReference type="GO" id="GO:0047220">
    <property type="term" value="F:galactosylxylosylprotein 3-beta-galactosyltransferase activity"/>
    <property type="evidence" value="ECO:0007669"/>
    <property type="project" value="UniProtKB-ARBA"/>
</dbReference>
<organism evidence="16 17">
    <name type="scientific">Parastrongyloides trichosuri</name>
    <name type="common">Possum-specific nematode worm</name>
    <dbReference type="NCBI Taxonomy" id="131310"/>
    <lineage>
        <taxon>Eukaryota</taxon>
        <taxon>Metazoa</taxon>
        <taxon>Ecdysozoa</taxon>
        <taxon>Nematoda</taxon>
        <taxon>Chromadorea</taxon>
        <taxon>Rhabditida</taxon>
        <taxon>Tylenchina</taxon>
        <taxon>Panagrolaimomorpha</taxon>
        <taxon>Strongyloidoidea</taxon>
        <taxon>Strongyloididae</taxon>
        <taxon>Parastrongyloides</taxon>
    </lineage>
</organism>
<evidence type="ECO:0000256" key="8">
    <source>
        <dbReference type="ARBA" id="ARBA00022692"/>
    </source>
</evidence>
<keyword evidence="8" id="KW-0812">Transmembrane</keyword>
<keyword evidence="13" id="KW-0325">Glycoprotein</keyword>
<evidence type="ECO:0000256" key="14">
    <source>
        <dbReference type="ARBA" id="ARBA00023211"/>
    </source>
</evidence>
<keyword evidence="12" id="KW-0472">Membrane</keyword>
<evidence type="ECO:0000256" key="2">
    <source>
        <dbReference type="ARBA" id="ARBA00004323"/>
    </source>
</evidence>
<protein>
    <recommendedName>
        <fullName evidence="15">Hexosyltransferase</fullName>
        <ecNumber evidence="15">2.4.1.-</ecNumber>
    </recommendedName>
</protein>